<sequence length="384" mass="42819">MMTVMPTGYLEARRGSVVRFAAMTYAGDTRSADSQDVVLVANKRKPNFTEGESLFLISQFERNSEILTSKLNDATTNKQKVEVWKGICRDYNSKNPIVLRTANDLKRKWKNMVRAAKKELLESTAHSESGEQVAPKKLSPVSEKIIEILRITTSNCGIGEGAGMSIDSSFAKTDQSEQGLSEDGEQEEGELAEQNGEPQIVHVVAKSEETVFTASNNEQTVEDTHRENSSGEAACFSAFNRHTPSSKDLEKIPCQVLPNSSGFHGRSSVPMNVVSSFPEVKKLPSQPNMITANASIGGGDRHRILMLQQKRMLSSPLAHVIKKKRNSEYRNESPSSHVRDEIDKLKKEKLLLEKEKLALEKDKLIMEKEKLALEIQFLRDQIDA</sequence>
<comment type="caution">
    <text evidence="4">The sequence shown here is derived from an EMBL/GenBank/DDBJ whole genome shotgun (WGS) entry which is preliminary data.</text>
</comment>
<accession>A0A2B4SRT1</accession>
<gene>
    <name evidence="4" type="ORF">AWC38_SpisGene3632</name>
</gene>
<evidence type="ECO:0000256" key="1">
    <source>
        <dbReference type="SAM" id="Coils"/>
    </source>
</evidence>
<keyword evidence="5" id="KW-1185">Reference proteome</keyword>
<protein>
    <recommendedName>
        <fullName evidence="3">Myb/SANT-like DNA-binding domain-containing protein</fullName>
    </recommendedName>
</protein>
<evidence type="ECO:0000256" key="2">
    <source>
        <dbReference type="SAM" id="MobiDB-lite"/>
    </source>
</evidence>
<dbReference type="PANTHER" id="PTHR21411:SF0">
    <property type="entry name" value="REGULATORY PROTEIN ZESTE"/>
    <property type="match status" value="1"/>
</dbReference>
<evidence type="ECO:0000313" key="4">
    <source>
        <dbReference type="EMBL" id="PFX31590.1"/>
    </source>
</evidence>
<dbReference type="Gene3D" id="1.10.246.220">
    <property type="match status" value="1"/>
</dbReference>
<dbReference type="OrthoDB" id="10046272at2759"/>
<keyword evidence="1" id="KW-0175">Coiled coil</keyword>
<feature type="region of interest" description="Disordered" evidence="2">
    <location>
        <begin position="170"/>
        <end position="197"/>
    </location>
</feature>
<name>A0A2B4SRT1_STYPI</name>
<dbReference type="Proteomes" id="UP000225706">
    <property type="component" value="Unassembled WGS sequence"/>
</dbReference>
<dbReference type="Pfam" id="PF13873">
    <property type="entry name" value="Myb_DNA-bind_5"/>
    <property type="match status" value="1"/>
</dbReference>
<feature type="coiled-coil region" evidence="1">
    <location>
        <begin position="335"/>
        <end position="381"/>
    </location>
</feature>
<dbReference type="PANTHER" id="PTHR21411">
    <property type="entry name" value="APONTIC"/>
    <property type="match status" value="1"/>
</dbReference>
<reference evidence="5" key="1">
    <citation type="journal article" date="2017" name="bioRxiv">
        <title>Comparative analysis of the genomes of Stylophora pistillata and Acropora digitifera provides evidence for extensive differences between species of corals.</title>
        <authorList>
            <person name="Voolstra C.R."/>
            <person name="Li Y."/>
            <person name="Liew Y.J."/>
            <person name="Baumgarten S."/>
            <person name="Zoccola D."/>
            <person name="Flot J.-F."/>
            <person name="Tambutte S."/>
            <person name="Allemand D."/>
            <person name="Aranda M."/>
        </authorList>
    </citation>
    <scope>NUCLEOTIDE SEQUENCE [LARGE SCALE GENOMIC DNA]</scope>
</reference>
<feature type="compositionally biased region" description="Acidic residues" evidence="2">
    <location>
        <begin position="180"/>
        <end position="191"/>
    </location>
</feature>
<dbReference type="EMBL" id="LSMT01000034">
    <property type="protein sequence ID" value="PFX31590.1"/>
    <property type="molecule type" value="Genomic_DNA"/>
</dbReference>
<evidence type="ECO:0000259" key="3">
    <source>
        <dbReference type="Pfam" id="PF13873"/>
    </source>
</evidence>
<dbReference type="InterPro" id="IPR028002">
    <property type="entry name" value="Myb_DNA-bind_5"/>
</dbReference>
<organism evidence="4 5">
    <name type="scientific">Stylophora pistillata</name>
    <name type="common">Smooth cauliflower coral</name>
    <dbReference type="NCBI Taxonomy" id="50429"/>
    <lineage>
        <taxon>Eukaryota</taxon>
        <taxon>Metazoa</taxon>
        <taxon>Cnidaria</taxon>
        <taxon>Anthozoa</taxon>
        <taxon>Hexacorallia</taxon>
        <taxon>Scleractinia</taxon>
        <taxon>Astrocoeniina</taxon>
        <taxon>Pocilloporidae</taxon>
        <taxon>Stylophora</taxon>
    </lineage>
</organism>
<feature type="domain" description="Myb/SANT-like DNA-binding" evidence="3">
    <location>
        <begin position="44"/>
        <end position="121"/>
    </location>
</feature>
<dbReference type="AlphaFoldDB" id="A0A2B4SRT1"/>
<proteinExistence type="predicted"/>
<evidence type="ECO:0000313" key="5">
    <source>
        <dbReference type="Proteomes" id="UP000225706"/>
    </source>
</evidence>